<reference evidence="1" key="1">
    <citation type="submission" date="2018-03" db="EMBL/GenBank/DDBJ databases">
        <authorList>
            <person name="Guldener U."/>
        </authorList>
    </citation>
    <scope>NUCLEOTIDE SEQUENCE</scope>
</reference>
<protein>
    <submittedName>
        <fullName evidence="1">Uncharacterized protein</fullName>
    </submittedName>
</protein>
<evidence type="ECO:0000313" key="1">
    <source>
        <dbReference type="EMBL" id="SPJ80071.1"/>
    </source>
</evidence>
<comment type="caution">
    <text evidence="1">The sequence shown here is derived from an EMBL/GenBank/DDBJ whole genome shotgun (WGS) entry which is preliminary data.</text>
</comment>
<organism evidence="1 2">
    <name type="scientific">Fusarium torulosum</name>
    <dbReference type="NCBI Taxonomy" id="33205"/>
    <lineage>
        <taxon>Eukaryota</taxon>
        <taxon>Fungi</taxon>
        <taxon>Dikarya</taxon>
        <taxon>Ascomycota</taxon>
        <taxon>Pezizomycotina</taxon>
        <taxon>Sordariomycetes</taxon>
        <taxon>Hypocreomycetidae</taxon>
        <taxon>Hypocreales</taxon>
        <taxon>Nectriaceae</taxon>
        <taxon>Fusarium</taxon>
    </lineage>
</organism>
<dbReference type="AlphaFoldDB" id="A0AAE8MFB2"/>
<accession>A0AAE8MFB2</accession>
<sequence>MALRIPSPLCALLNTTFPAAHALLSSLFSGMNDWLDSSEYALFDANPASESCGFDHYSPVLRVKVRE</sequence>
<keyword evidence="2" id="KW-1185">Reference proteome</keyword>
<dbReference type="Proteomes" id="UP001187734">
    <property type="component" value="Unassembled WGS sequence"/>
</dbReference>
<proteinExistence type="predicted"/>
<gene>
    <name evidence="1" type="ORF">FTOL_08463</name>
</gene>
<dbReference type="EMBL" id="ONZP01000296">
    <property type="protein sequence ID" value="SPJ80071.1"/>
    <property type="molecule type" value="Genomic_DNA"/>
</dbReference>
<evidence type="ECO:0000313" key="2">
    <source>
        <dbReference type="Proteomes" id="UP001187734"/>
    </source>
</evidence>
<name>A0AAE8MFB2_9HYPO</name>